<feature type="chain" id="PRO_5027759110" evidence="2">
    <location>
        <begin position="21"/>
        <end position="495"/>
    </location>
</feature>
<keyword evidence="1" id="KW-1133">Transmembrane helix</keyword>
<dbReference type="Proteomes" id="UP000515145">
    <property type="component" value="Chromosome 16"/>
</dbReference>
<dbReference type="Pfam" id="PF07686">
    <property type="entry name" value="V-set"/>
    <property type="match status" value="1"/>
</dbReference>
<accession>A0A6P7JWH3</accession>
<dbReference type="InParanoid" id="A0A6P7JWH3"/>
<keyword evidence="1" id="KW-0472">Membrane</keyword>
<feature type="transmembrane region" description="Helical" evidence="1">
    <location>
        <begin position="409"/>
        <end position="429"/>
    </location>
</feature>
<dbReference type="Gene3D" id="2.60.40.10">
    <property type="entry name" value="Immunoglobulins"/>
    <property type="match status" value="4"/>
</dbReference>
<name>A0A6P7JWH3_9TELE</name>
<sequence>MDSLKQPWLFLCLCFTGIQTSDWTVEVPSTVKGLLGSCVVIPCSYNYPSPQKTLTKFTGIWVDESKNNIYHPDVSRMQQKYSSRTELGDVSHKNCSLKIDPLQQTDHGSFYFRIEIANFDNFSFANKKVTLQIIDQPDPVKFSMKEEIKAGETVSASCSASHSCPASPPAFNWSHPGEKRIQTKNLTNGQWEVTSTLTFRSANTDHNKLIECIVTYNGGQPLKTSKVLQIKYAPVNVMVEYKSEIKEGETVPMICSSDANPPVSSYEWHNETGAKVHEGNLYMVPNVSRHFSQGFLYCTAINKEGRNQSSLVQLNVLYAPDIKNISSCSVEGDTVKCLCIVESNPSSKVHFVHDDKVLKSKVEKHGLLTIVTLQANTGSFKFVHCLANNTQGKASLTLHLPADNKMQNILIAIGAAVFLVLLLITVGIVKKCRRRSETQSPPTNMSTLKSEVASTYNTTIRKEKKEDVWCPDMYANDPVYGNVQDDEDDAIYANV</sequence>
<dbReference type="PANTHER" id="PTHR46484:SF1">
    <property type="entry name" value="SCHWANN CELL MYELIN PROTEIN-RELATED"/>
    <property type="match status" value="1"/>
</dbReference>
<evidence type="ECO:0000313" key="4">
    <source>
        <dbReference type="Proteomes" id="UP000515145"/>
    </source>
</evidence>
<dbReference type="InterPro" id="IPR013106">
    <property type="entry name" value="Ig_V-set"/>
</dbReference>
<evidence type="ECO:0000259" key="3">
    <source>
        <dbReference type="PROSITE" id="PS50835"/>
    </source>
</evidence>
<feature type="domain" description="Ig-like" evidence="3">
    <location>
        <begin position="137"/>
        <end position="229"/>
    </location>
</feature>
<dbReference type="AlphaFoldDB" id="A0A6P7JWH3"/>
<dbReference type="SMART" id="SM00409">
    <property type="entry name" value="IG"/>
    <property type="match status" value="3"/>
</dbReference>
<proteinExistence type="predicted"/>
<dbReference type="PROSITE" id="PS50835">
    <property type="entry name" value="IG_LIKE"/>
    <property type="match status" value="2"/>
</dbReference>
<keyword evidence="1" id="KW-0812">Transmembrane</keyword>
<dbReference type="RefSeq" id="XP_028281300.1">
    <property type="nucleotide sequence ID" value="XM_028425499.1"/>
</dbReference>
<protein>
    <submittedName>
        <fullName evidence="5">B-cell receptor CD22-like isoform X1</fullName>
    </submittedName>
</protein>
<evidence type="ECO:0000256" key="1">
    <source>
        <dbReference type="SAM" id="Phobius"/>
    </source>
</evidence>
<reference evidence="5" key="1">
    <citation type="submission" date="2025-08" db="UniProtKB">
        <authorList>
            <consortium name="RefSeq"/>
        </authorList>
    </citation>
    <scope>IDENTIFICATION</scope>
</reference>
<keyword evidence="4" id="KW-1185">Reference proteome</keyword>
<organism evidence="4 5">
    <name type="scientific">Parambassis ranga</name>
    <name type="common">Indian glassy fish</name>
    <dbReference type="NCBI Taxonomy" id="210632"/>
    <lineage>
        <taxon>Eukaryota</taxon>
        <taxon>Metazoa</taxon>
        <taxon>Chordata</taxon>
        <taxon>Craniata</taxon>
        <taxon>Vertebrata</taxon>
        <taxon>Euteleostomi</taxon>
        <taxon>Actinopterygii</taxon>
        <taxon>Neopterygii</taxon>
        <taxon>Teleostei</taxon>
        <taxon>Neoteleostei</taxon>
        <taxon>Acanthomorphata</taxon>
        <taxon>Ovalentaria</taxon>
        <taxon>Ambassidae</taxon>
        <taxon>Parambassis</taxon>
    </lineage>
</organism>
<dbReference type="InterPro" id="IPR007110">
    <property type="entry name" value="Ig-like_dom"/>
</dbReference>
<dbReference type="InterPro" id="IPR013783">
    <property type="entry name" value="Ig-like_fold"/>
</dbReference>
<dbReference type="GeneID" id="114448512"/>
<dbReference type="OrthoDB" id="5843397at2759"/>
<feature type="signal peptide" evidence="2">
    <location>
        <begin position="1"/>
        <end position="20"/>
    </location>
</feature>
<dbReference type="PANTHER" id="PTHR46484">
    <property type="entry name" value="SI:CH211-171H4.5-RELATED"/>
    <property type="match status" value="1"/>
</dbReference>
<gene>
    <name evidence="5" type="primary">LOC114448512</name>
</gene>
<dbReference type="InterPro" id="IPR003599">
    <property type="entry name" value="Ig_sub"/>
</dbReference>
<dbReference type="InterPro" id="IPR036179">
    <property type="entry name" value="Ig-like_dom_sf"/>
</dbReference>
<evidence type="ECO:0000256" key="2">
    <source>
        <dbReference type="SAM" id="SignalP"/>
    </source>
</evidence>
<feature type="domain" description="Ig-like" evidence="3">
    <location>
        <begin position="234"/>
        <end position="315"/>
    </location>
</feature>
<keyword evidence="2" id="KW-0732">Signal</keyword>
<evidence type="ECO:0000313" key="5">
    <source>
        <dbReference type="RefSeq" id="XP_028281300.1"/>
    </source>
</evidence>
<dbReference type="SUPFAM" id="SSF48726">
    <property type="entry name" value="Immunoglobulin"/>
    <property type="match status" value="4"/>
</dbReference>